<dbReference type="Proteomes" id="UP000326396">
    <property type="component" value="Linkage Group LG19"/>
</dbReference>
<keyword evidence="9" id="KW-1185">Reference proteome</keyword>
<evidence type="ECO:0000256" key="6">
    <source>
        <dbReference type="ARBA" id="ARBA00022884"/>
    </source>
</evidence>
<organism evidence="8 9">
    <name type="scientific">Mikania micrantha</name>
    <name type="common">bitter vine</name>
    <dbReference type="NCBI Taxonomy" id="192012"/>
    <lineage>
        <taxon>Eukaryota</taxon>
        <taxon>Viridiplantae</taxon>
        <taxon>Streptophyta</taxon>
        <taxon>Embryophyta</taxon>
        <taxon>Tracheophyta</taxon>
        <taxon>Spermatophyta</taxon>
        <taxon>Magnoliopsida</taxon>
        <taxon>eudicotyledons</taxon>
        <taxon>Gunneridae</taxon>
        <taxon>Pentapetalae</taxon>
        <taxon>asterids</taxon>
        <taxon>campanulids</taxon>
        <taxon>Asterales</taxon>
        <taxon>Asteraceae</taxon>
        <taxon>Asteroideae</taxon>
        <taxon>Heliantheae alliance</taxon>
        <taxon>Eupatorieae</taxon>
        <taxon>Mikania</taxon>
    </lineage>
</organism>
<reference evidence="8 9" key="1">
    <citation type="submission" date="2019-05" db="EMBL/GenBank/DDBJ databases">
        <title>Mikania micrantha, genome provides insights into the molecular mechanism of rapid growth.</title>
        <authorList>
            <person name="Liu B."/>
        </authorList>
    </citation>
    <scope>NUCLEOTIDE SEQUENCE [LARGE SCALE GENOMIC DNA]</scope>
    <source>
        <strain evidence="8">NLD-2019</strain>
        <tissue evidence="8">Leaf</tissue>
    </source>
</reference>
<keyword evidence="5" id="KW-0819">tRNA processing</keyword>
<keyword evidence="6" id="KW-0694">RNA-binding</keyword>
<dbReference type="InterPro" id="IPR029028">
    <property type="entry name" value="Alpha/beta_knot_MTases"/>
</dbReference>
<dbReference type="InterPro" id="IPR001537">
    <property type="entry name" value="SpoU_MeTrfase"/>
</dbReference>
<dbReference type="EMBL" id="SZYD01000011">
    <property type="protein sequence ID" value="KAD4887989.1"/>
    <property type="molecule type" value="Genomic_DNA"/>
</dbReference>
<dbReference type="SUPFAM" id="SSF75217">
    <property type="entry name" value="alpha/beta knot"/>
    <property type="match status" value="1"/>
</dbReference>
<evidence type="ECO:0000256" key="2">
    <source>
        <dbReference type="ARBA" id="ARBA00022603"/>
    </source>
</evidence>
<evidence type="ECO:0000259" key="7">
    <source>
        <dbReference type="Pfam" id="PF00588"/>
    </source>
</evidence>
<accession>A0A5N6NH53</accession>
<dbReference type="HAMAP" id="MF_02060">
    <property type="entry name" value="tRNA_methyltr_TrmH"/>
    <property type="match status" value="1"/>
</dbReference>
<dbReference type="PANTHER" id="PTHR43453:SF1">
    <property type="entry name" value="TRNA_RRNA METHYLTRANSFERASE SPOU TYPE DOMAIN-CONTAINING PROTEIN"/>
    <property type="match status" value="1"/>
</dbReference>
<dbReference type="InterPro" id="IPR033671">
    <property type="entry name" value="TrmH"/>
</dbReference>
<keyword evidence="1" id="KW-0820">tRNA-binding</keyword>
<dbReference type="InterPro" id="IPR029026">
    <property type="entry name" value="tRNA_m1G_MTases_N"/>
</dbReference>
<sequence length="521" mass="58897">MSSSSTVFSSSDSEGTDLFISALSTMAQENASQIPRPIIRRIQINRDREAGHDLLMRHYFGPEPLYNEKLFKRRFRMQRPLFERIVNDLEVADTYFQLRWDARGKRGFTPLQKCTSAIRQLAYGSTADLMDDYLQMSDSTSRDRLSSVSDVILSGEKSQSNVDMASACKFLCRYSICSLEFSTSRIETCTPSVRFPIHRLLSGSSGFKLKSYRQSSRPYGSIRSAVSVESADDSCVFPEEGEEDEVKQTTVRDLIWRNSNDDVSSFMKMERRIEPHSNRRFPYLDQFKAGNTFLSSQEVLDAVEPSLMELRKERFRNVVNNRTYSVCLVVEGLSDAGNVSAVFRSADALGFQSVHVVSPDCSKRYKEHRHVSMGAEKWLDIELWDSTVKCFNVLKSRGYRIATTHVGIETVSIYDMDWSCPTAIVVGNEGRGISEEALKLSDMHCSIPMKGMVDSFNVSVASGILMHHAVCDRTTRLGGHGDLTSEEKQILLAEFSLRHSKNSISIAHEYAKRKITSLPKL</sequence>
<protein>
    <recommendedName>
        <fullName evidence="7">tRNA/rRNA methyltransferase SpoU type domain-containing protein</fullName>
    </recommendedName>
</protein>
<comment type="caution">
    <text evidence="8">The sequence shown here is derived from an EMBL/GenBank/DDBJ whole genome shotgun (WGS) entry which is preliminary data.</text>
</comment>
<gene>
    <name evidence="8" type="ORF">E3N88_20062</name>
</gene>
<evidence type="ECO:0000256" key="3">
    <source>
        <dbReference type="ARBA" id="ARBA00022679"/>
    </source>
</evidence>
<evidence type="ECO:0000256" key="4">
    <source>
        <dbReference type="ARBA" id="ARBA00022691"/>
    </source>
</evidence>
<evidence type="ECO:0000313" key="8">
    <source>
        <dbReference type="EMBL" id="KAD4887989.1"/>
    </source>
</evidence>
<keyword evidence="2" id="KW-0489">Methyltransferase</keyword>
<evidence type="ECO:0000256" key="1">
    <source>
        <dbReference type="ARBA" id="ARBA00022555"/>
    </source>
</evidence>
<keyword evidence="3" id="KW-0808">Transferase</keyword>
<dbReference type="AlphaFoldDB" id="A0A5N6NH53"/>
<name>A0A5N6NH53_9ASTR</name>
<dbReference type="Gene3D" id="3.40.1280.10">
    <property type="match status" value="1"/>
</dbReference>
<dbReference type="FunFam" id="3.40.1280.10:FF:000016">
    <property type="entry name" value="rRNA methylase-like protein"/>
    <property type="match status" value="1"/>
</dbReference>
<dbReference type="CDD" id="cd18092">
    <property type="entry name" value="SpoU-like_TrmH"/>
    <property type="match status" value="1"/>
</dbReference>
<dbReference type="GO" id="GO:0000049">
    <property type="term" value="F:tRNA binding"/>
    <property type="evidence" value="ECO:0007669"/>
    <property type="project" value="UniProtKB-KW"/>
</dbReference>
<keyword evidence="4" id="KW-0949">S-adenosyl-L-methionine</keyword>
<proteinExistence type="inferred from homology"/>
<feature type="domain" description="tRNA/rRNA methyltransferase SpoU type" evidence="7">
    <location>
        <begin position="326"/>
        <end position="467"/>
    </location>
</feature>
<dbReference type="PANTHER" id="PTHR43453">
    <property type="entry name" value="RRNA METHYLASE-LIKE"/>
    <property type="match status" value="1"/>
</dbReference>
<evidence type="ECO:0000313" key="9">
    <source>
        <dbReference type="Proteomes" id="UP000326396"/>
    </source>
</evidence>
<evidence type="ECO:0000256" key="5">
    <source>
        <dbReference type="ARBA" id="ARBA00022694"/>
    </source>
</evidence>
<dbReference type="GO" id="GO:0002938">
    <property type="term" value="P:tRNA guanine ribose methylation"/>
    <property type="evidence" value="ECO:0007669"/>
    <property type="project" value="TreeGrafter"/>
</dbReference>
<dbReference type="Pfam" id="PF00588">
    <property type="entry name" value="SpoU_methylase"/>
    <property type="match status" value="1"/>
</dbReference>
<dbReference type="OrthoDB" id="241340at2759"/>
<dbReference type="GO" id="GO:0008173">
    <property type="term" value="F:RNA methyltransferase activity"/>
    <property type="evidence" value="ECO:0007669"/>
    <property type="project" value="InterPro"/>
</dbReference>